<keyword evidence="3" id="KW-1185">Reference proteome</keyword>
<organism evidence="2 3">
    <name type="scientific">Lithospermum erythrorhizon</name>
    <name type="common">Purple gromwell</name>
    <name type="synonym">Lithospermum officinale var. erythrorhizon</name>
    <dbReference type="NCBI Taxonomy" id="34254"/>
    <lineage>
        <taxon>Eukaryota</taxon>
        <taxon>Viridiplantae</taxon>
        <taxon>Streptophyta</taxon>
        <taxon>Embryophyta</taxon>
        <taxon>Tracheophyta</taxon>
        <taxon>Spermatophyta</taxon>
        <taxon>Magnoliopsida</taxon>
        <taxon>eudicotyledons</taxon>
        <taxon>Gunneridae</taxon>
        <taxon>Pentapetalae</taxon>
        <taxon>asterids</taxon>
        <taxon>lamiids</taxon>
        <taxon>Boraginales</taxon>
        <taxon>Boraginaceae</taxon>
        <taxon>Boraginoideae</taxon>
        <taxon>Lithospermeae</taxon>
        <taxon>Lithospermum</taxon>
    </lineage>
</organism>
<accession>A0AAV3QUM7</accession>
<evidence type="ECO:0000313" key="3">
    <source>
        <dbReference type="Proteomes" id="UP001454036"/>
    </source>
</evidence>
<name>A0AAV3QUM7_LITER</name>
<sequence>MDEDVPKVWVPLGNANHPKPSATSLTTVQIATLKRTFTRQFEYKIYCEEGVLIQAGLIRDEEFEPFVTPSASWGEILRSTQIVVEPNKVPFSTMFGRRQPLFQQVKVTKKTSPEVPSSQEQISSSPDLAAAISSSLEPLRMSSEDLRDPLTGPITKQAEGLDHAPKAKLGYSANYLALPDTLPGGFVIDQSSDLQKNCEAFMAVRPLMLEKIGKSFDSFRDPLEIHGVTLRNMIKAMNASYVLACKADRLDDACAEGLDREKALQWRIQELEGEYEAEKQKSLTPYNEKMEAVKRSVDMIRRHEELEATYERSEKDSHAWAADVGKLSLARDQETQRTNEAEAKAKEVKESAELLTQKRLEEAFHQFEETPE</sequence>
<gene>
    <name evidence="2" type="ORF">LIER_22225</name>
</gene>
<evidence type="ECO:0000313" key="2">
    <source>
        <dbReference type="EMBL" id="GAA0167250.1"/>
    </source>
</evidence>
<feature type="region of interest" description="Disordered" evidence="1">
    <location>
        <begin position="331"/>
        <end position="350"/>
    </location>
</feature>
<evidence type="ECO:0000256" key="1">
    <source>
        <dbReference type="SAM" id="MobiDB-lite"/>
    </source>
</evidence>
<comment type="caution">
    <text evidence="2">The sequence shown here is derived from an EMBL/GenBank/DDBJ whole genome shotgun (WGS) entry which is preliminary data.</text>
</comment>
<dbReference type="EMBL" id="BAABME010006017">
    <property type="protein sequence ID" value="GAA0167250.1"/>
    <property type="molecule type" value="Genomic_DNA"/>
</dbReference>
<dbReference type="AlphaFoldDB" id="A0AAV3QUM7"/>
<reference evidence="2 3" key="1">
    <citation type="submission" date="2024-01" db="EMBL/GenBank/DDBJ databases">
        <title>The complete chloroplast genome sequence of Lithospermum erythrorhizon: insights into the phylogenetic relationship among Boraginaceae species and the maternal lineages of purple gromwells.</title>
        <authorList>
            <person name="Okada T."/>
            <person name="Watanabe K."/>
        </authorList>
    </citation>
    <scope>NUCLEOTIDE SEQUENCE [LARGE SCALE GENOMIC DNA]</scope>
</reference>
<dbReference type="Proteomes" id="UP001454036">
    <property type="component" value="Unassembled WGS sequence"/>
</dbReference>
<proteinExistence type="predicted"/>
<protein>
    <submittedName>
        <fullName evidence="2">Uncharacterized protein</fullName>
    </submittedName>
</protein>